<accession>R9PQL7</accession>
<keyword evidence="2" id="KW-1185">Reference proteome</keyword>
<protein>
    <submittedName>
        <fullName evidence="1">Uncharacterized protein</fullName>
    </submittedName>
</protein>
<dbReference type="EMBL" id="BARX01000030">
    <property type="protein sequence ID" value="GAD03605.1"/>
    <property type="molecule type" value="Genomic_DNA"/>
</dbReference>
<proteinExistence type="predicted"/>
<organism evidence="1 2">
    <name type="scientific">Agarivorans albus MKT 106</name>
    <dbReference type="NCBI Taxonomy" id="1331007"/>
    <lineage>
        <taxon>Bacteria</taxon>
        <taxon>Pseudomonadati</taxon>
        <taxon>Pseudomonadota</taxon>
        <taxon>Gammaproteobacteria</taxon>
        <taxon>Alteromonadales</taxon>
        <taxon>Alteromonadaceae</taxon>
        <taxon>Agarivorans</taxon>
    </lineage>
</organism>
<comment type="caution">
    <text evidence="1">The sequence shown here is derived from an EMBL/GenBank/DDBJ whole genome shotgun (WGS) entry which is preliminary data.</text>
</comment>
<sequence>MTYIEINEFCEDQRQLSEEENILFNMNLTFDFSTCVESAKEDSTKIAQEAWTMVKQSGISAVESVDETIEPSRRELIKAFEAIDQFFN</sequence>
<evidence type="ECO:0000313" key="2">
    <source>
        <dbReference type="Proteomes" id="UP000014461"/>
    </source>
</evidence>
<evidence type="ECO:0000313" key="1">
    <source>
        <dbReference type="EMBL" id="GAD03605.1"/>
    </source>
</evidence>
<gene>
    <name evidence="1" type="ORF">AALB_3685</name>
</gene>
<name>R9PQL7_AGAAL</name>
<reference evidence="1" key="1">
    <citation type="journal article" date="2013" name="Genome Announc.">
        <title>Draft Genome Sequence of Agarivorans albus Strain MKT 106T, an Agarolytic Marine Bacterium.</title>
        <authorList>
            <person name="Yasuike M."/>
            <person name="Nakamura Y."/>
            <person name="Kai W."/>
            <person name="Fujiwara A."/>
            <person name="Fukui Y."/>
            <person name="Satomi M."/>
            <person name="Sano M."/>
        </authorList>
    </citation>
    <scope>NUCLEOTIDE SEQUENCE [LARGE SCALE GENOMIC DNA]</scope>
</reference>
<dbReference type="Proteomes" id="UP000014461">
    <property type="component" value="Unassembled WGS sequence"/>
</dbReference>
<dbReference type="AlphaFoldDB" id="R9PQL7"/>